<reference evidence="2" key="1">
    <citation type="journal article" date="2020" name="Nature">
        <title>Giant virus diversity and host interactions through global metagenomics.</title>
        <authorList>
            <person name="Schulz F."/>
            <person name="Roux S."/>
            <person name="Paez-Espino D."/>
            <person name="Jungbluth S."/>
            <person name="Walsh D.A."/>
            <person name="Denef V.J."/>
            <person name="McMahon K.D."/>
            <person name="Konstantinidis K.T."/>
            <person name="Eloe-Fadrosh E.A."/>
            <person name="Kyrpides N.C."/>
            <person name="Woyke T."/>
        </authorList>
    </citation>
    <scope>NUCLEOTIDE SEQUENCE</scope>
    <source>
        <strain evidence="2">GVMAG-M-3300023184-160</strain>
    </source>
</reference>
<name>A0A6C0HN00_9ZZZZ</name>
<proteinExistence type="predicted"/>
<organism evidence="2">
    <name type="scientific">viral metagenome</name>
    <dbReference type="NCBI Taxonomy" id="1070528"/>
    <lineage>
        <taxon>unclassified sequences</taxon>
        <taxon>metagenomes</taxon>
        <taxon>organismal metagenomes</taxon>
    </lineage>
</organism>
<protein>
    <recommendedName>
        <fullName evidence="3">HMG box domain-containing protein</fullName>
    </recommendedName>
</protein>
<dbReference type="InterPro" id="IPR036910">
    <property type="entry name" value="HMG_box_dom_sf"/>
</dbReference>
<feature type="compositionally biased region" description="Basic residues" evidence="1">
    <location>
        <begin position="1"/>
        <end position="18"/>
    </location>
</feature>
<feature type="region of interest" description="Disordered" evidence="1">
    <location>
        <begin position="1"/>
        <end position="20"/>
    </location>
</feature>
<dbReference type="AlphaFoldDB" id="A0A6C0HN00"/>
<sequence length="56" mass="6353">MAKPKQSKTRKTAKKGKRPLSSWNLFVMKVKKMNPGKTFGEVLKMASTLKKKGKMN</sequence>
<evidence type="ECO:0008006" key="3">
    <source>
        <dbReference type="Google" id="ProtNLM"/>
    </source>
</evidence>
<dbReference type="SUPFAM" id="SSF47095">
    <property type="entry name" value="HMG-box"/>
    <property type="match status" value="1"/>
</dbReference>
<accession>A0A6C0HN00</accession>
<dbReference type="EMBL" id="MN739995">
    <property type="protein sequence ID" value="QHT82078.1"/>
    <property type="molecule type" value="Genomic_DNA"/>
</dbReference>
<evidence type="ECO:0000256" key="1">
    <source>
        <dbReference type="SAM" id="MobiDB-lite"/>
    </source>
</evidence>
<evidence type="ECO:0000313" key="2">
    <source>
        <dbReference type="EMBL" id="QHT82078.1"/>
    </source>
</evidence>